<accession>A0A843XR97</accession>
<dbReference type="NCBIfam" id="TIGR01615">
    <property type="entry name" value="A_thal_3542"/>
    <property type="match status" value="1"/>
</dbReference>
<feature type="region of interest" description="Disordered" evidence="1">
    <location>
        <begin position="149"/>
        <end position="172"/>
    </location>
</feature>
<protein>
    <submittedName>
        <fullName evidence="2">Uncharacterized protein</fullName>
    </submittedName>
</protein>
<dbReference type="Proteomes" id="UP000652761">
    <property type="component" value="Unassembled WGS sequence"/>
</dbReference>
<dbReference type="EMBL" id="NMUH01012698">
    <property type="protein sequence ID" value="MQM22339.1"/>
    <property type="molecule type" value="Genomic_DNA"/>
</dbReference>
<evidence type="ECO:0000313" key="2">
    <source>
        <dbReference type="EMBL" id="MQM22339.1"/>
    </source>
</evidence>
<feature type="region of interest" description="Disordered" evidence="1">
    <location>
        <begin position="355"/>
        <end position="389"/>
    </location>
</feature>
<feature type="compositionally biased region" description="Acidic residues" evidence="1">
    <location>
        <begin position="152"/>
        <end position="170"/>
    </location>
</feature>
<dbReference type="PANTHER" id="PTHR31579:SF84">
    <property type="entry name" value="F21O3.6 PROTEIN"/>
    <property type="match status" value="1"/>
</dbReference>
<reference evidence="2" key="1">
    <citation type="submission" date="2017-07" db="EMBL/GenBank/DDBJ databases">
        <title>Taro Niue Genome Assembly and Annotation.</title>
        <authorList>
            <person name="Atibalentja N."/>
            <person name="Keating K."/>
            <person name="Fields C.J."/>
        </authorList>
    </citation>
    <scope>NUCLEOTIDE SEQUENCE</scope>
    <source>
        <strain evidence="2">Niue_2</strain>
        <tissue evidence="2">Leaf</tissue>
    </source>
</reference>
<feature type="compositionally biased region" description="Pro residues" evidence="1">
    <location>
        <begin position="360"/>
        <end position="376"/>
    </location>
</feature>
<sequence length="415" mass="44791">MVGFASQGLGGPGSWWCSRVADTPFTLIGSLFCAHALPPLGEPASAYQTLQIRRLVCAYEGGARGVQFILLQAGQIKLQVFRSSSQEAEMSVRAFRRAKRVTDPLDDKVKARIRGDDGQRPLAGCTSGGSENEAVELSGLVHGFFFSSSDGEQGDPEGDEATDGDEDDTSSEGQYCFYGALPSAGMIRDLVSPPAVAFPAEDRFWRDLQVGAATAAARFAGLRASPATFRRAVMGSLREIGYNAGICKTKWETGGGGLVAGTYEYIDVMAASPPRRYIVDVEFASEFEIARPTAEYGRLVEELPRVFVGRPEALRRLLGLLAEAARRSLRAREMHVPPWRRSRYMRAKWLGPYRRTVDPSQPPSPPSSPPFAPAPESPSAAPSAPGRGDVKCRLRAVGFDTAAASPVIQTSARTR</sequence>
<evidence type="ECO:0000313" key="3">
    <source>
        <dbReference type="Proteomes" id="UP000652761"/>
    </source>
</evidence>
<name>A0A843XR97_COLES</name>
<organism evidence="2 3">
    <name type="scientific">Colocasia esculenta</name>
    <name type="common">Wild taro</name>
    <name type="synonym">Arum esculentum</name>
    <dbReference type="NCBI Taxonomy" id="4460"/>
    <lineage>
        <taxon>Eukaryota</taxon>
        <taxon>Viridiplantae</taxon>
        <taxon>Streptophyta</taxon>
        <taxon>Embryophyta</taxon>
        <taxon>Tracheophyta</taxon>
        <taxon>Spermatophyta</taxon>
        <taxon>Magnoliopsida</taxon>
        <taxon>Liliopsida</taxon>
        <taxon>Araceae</taxon>
        <taxon>Aroideae</taxon>
        <taxon>Colocasieae</taxon>
        <taxon>Colocasia</taxon>
    </lineage>
</organism>
<dbReference type="Pfam" id="PF04720">
    <property type="entry name" value="PDDEXK_6"/>
    <property type="match status" value="1"/>
</dbReference>
<dbReference type="AlphaFoldDB" id="A0A843XR97"/>
<evidence type="ECO:0000256" key="1">
    <source>
        <dbReference type="SAM" id="MobiDB-lite"/>
    </source>
</evidence>
<proteinExistence type="predicted"/>
<dbReference type="OrthoDB" id="548115at2759"/>
<comment type="caution">
    <text evidence="2">The sequence shown here is derived from an EMBL/GenBank/DDBJ whole genome shotgun (WGS) entry which is preliminary data.</text>
</comment>
<dbReference type="PANTHER" id="PTHR31579">
    <property type="entry name" value="OS03G0796600 PROTEIN"/>
    <property type="match status" value="1"/>
</dbReference>
<gene>
    <name evidence="2" type="ORF">Taro_055390</name>
</gene>
<dbReference type="InterPro" id="IPR006502">
    <property type="entry name" value="PDDEXK-like"/>
</dbReference>
<keyword evidence="3" id="KW-1185">Reference proteome</keyword>